<dbReference type="GO" id="GO:0042121">
    <property type="term" value="P:alginic acid biosynthetic process"/>
    <property type="evidence" value="ECO:0007669"/>
    <property type="project" value="InterPro"/>
</dbReference>
<dbReference type="GO" id="GO:0016746">
    <property type="term" value="F:acyltransferase activity"/>
    <property type="evidence" value="ECO:0007669"/>
    <property type="project" value="UniProtKB-KW"/>
</dbReference>
<evidence type="ECO:0000256" key="3">
    <source>
        <dbReference type="ARBA" id="ARBA00022475"/>
    </source>
</evidence>
<dbReference type="InterPro" id="IPR004299">
    <property type="entry name" value="MBOAT_fam"/>
</dbReference>
<dbReference type="EMBL" id="JACQCQ010000002">
    <property type="protein sequence ID" value="MBI3627218.1"/>
    <property type="molecule type" value="Genomic_DNA"/>
</dbReference>
<evidence type="ECO:0000256" key="8">
    <source>
        <dbReference type="SAM" id="Phobius"/>
    </source>
</evidence>
<comment type="caution">
    <text evidence="9">The sequence shown here is derived from an EMBL/GenBank/DDBJ whole genome shotgun (WGS) entry which is preliminary data.</text>
</comment>
<keyword evidence="3 7" id="KW-1003">Cell membrane</keyword>
<keyword evidence="5 8" id="KW-1133">Transmembrane helix</keyword>
<feature type="transmembrane region" description="Helical" evidence="8">
    <location>
        <begin position="147"/>
        <end position="166"/>
    </location>
</feature>
<sequence>MVFNSFQFLLFFPAVVAIYFLLPHCWRWVFLLLASGYFYMAFIPKYIFVLGFLIVIDYWAGILIERAQARKRFFLTISILANAGMLFVFKYFNFFNSNLDHLARFLHWNYPIGYLALALPLGLSFHTFQSLSYVIEVYRGRQKAERNFGIYALYVMFFPQLVAGPIERPQNLLHQFYERHIFLPDRVVLGLRLMLWGFFKKIVVADNIAGLVNLVYAAPPHFSAPAILLAIFLFTIQLYADFSGYSDIARGSALVLGYRLMENFNRPYFAKSIAEFWRRWHISLSSWLRDYIYYPLVFKTRNQPVRGMYFALLFTFLISGVWHGAGWTFLIMGFLFGFYIVFGLVTKSWRASILESIKIARWQNLHGAIQACFTFLLVSFAWIFFRASSLQNAYDIIRGTFLNFRFSYAEFSSLNKLQILFGFIGISVLFLVELTSKDAEVWGRLHSVGSLMRWGIYSGLALAILLLGYFRGQTFIYFQF</sequence>
<dbReference type="PIRSF" id="PIRSF016636">
    <property type="entry name" value="AlgI_DltB"/>
    <property type="match status" value="1"/>
</dbReference>
<feature type="transmembrane region" description="Helical" evidence="8">
    <location>
        <begin position="222"/>
        <end position="240"/>
    </location>
</feature>
<dbReference type="InterPro" id="IPR028362">
    <property type="entry name" value="AlgI"/>
</dbReference>
<feature type="transmembrane region" description="Helical" evidence="8">
    <location>
        <begin position="454"/>
        <end position="472"/>
    </location>
</feature>
<feature type="transmembrane region" description="Helical" evidence="8">
    <location>
        <begin position="112"/>
        <end position="135"/>
    </location>
</feature>
<gene>
    <name evidence="9" type="ORF">HY220_00500</name>
</gene>
<keyword evidence="7" id="KW-0808">Transferase</keyword>
<dbReference type="PIRSF" id="PIRSF500217">
    <property type="entry name" value="AlgI"/>
    <property type="match status" value="1"/>
</dbReference>
<reference evidence="9" key="1">
    <citation type="submission" date="2020-07" db="EMBL/GenBank/DDBJ databases">
        <title>Huge and variable diversity of episymbiotic CPR bacteria and DPANN archaea in groundwater ecosystems.</title>
        <authorList>
            <person name="He C.Y."/>
            <person name="Keren R."/>
            <person name="Whittaker M."/>
            <person name="Farag I.F."/>
            <person name="Doudna J."/>
            <person name="Cate J.H.D."/>
            <person name="Banfield J.F."/>
        </authorList>
    </citation>
    <scope>NUCLEOTIDE SEQUENCE</scope>
    <source>
        <strain evidence="9">NC_groundwater_972_Pr1_S-0.2um_49_27</strain>
    </source>
</reference>
<feature type="transmembrane region" description="Helical" evidence="8">
    <location>
        <begin position="329"/>
        <end position="346"/>
    </location>
</feature>
<accession>A0A9D6QTR8</accession>
<evidence type="ECO:0000256" key="7">
    <source>
        <dbReference type="PIRNR" id="PIRNR016636"/>
    </source>
</evidence>
<comment type="similarity">
    <text evidence="2 7">Belongs to the membrane-bound acyltransferase family.</text>
</comment>
<evidence type="ECO:0000256" key="2">
    <source>
        <dbReference type="ARBA" id="ARBA00010323"/>
    </source>
</evidence>
<feature type="transmembrane region" description="Helical" evidence="8">
    <location>
        <begin position="73"/>
        <end position="92"/>
    </location>
</feature>
<dbReference type="PANTHER" id="PTHR13285">
    <property type="entry name" value="ACYLTRANSFERASE"/>
    <property type="match status" value="1"/>
</dbReference>
<dbReference type="PANTHER" id="PTHR13285:SF18">
    <property type="entry name" value="PROTEIN-CYSTEINE N-PALMITOYLTRANSFERASE RASP"/>
    <property type="match status" value="1"/>
</dbReference>
<feature type="transmembrane region" description="Helical" evidence="8">
    <location>
        <begin position="417"/>
        <end position="434"/>
    </location>
</feature>
<name>A0A9D6QTR8_9BACT</name>
<evidence type="ECO:0000313" key="9">
    <source>
        <dbReference type="EMBL" id="MBI3627218.1"/>
    </source>
</evidence>
<dbReference type="Pfam" id="PF03062">
    <property type="entry name" value="MBOAT"/>
    <property type="match status" value="1"/>
</dbReference>
<evidence type="ECO:0000256" key="5">
    <source>
        <dbReference type="ARBA" id="ARBA00022989"/>
    </source>
</evidence>
<comment type="subcellular location">
    <subcellularLocation>
        <location evidence="1">Cell membrane</location>
        <topology evidence="1">Multi-pass membrane protein</topology>
    </subcellularLocation>
</comment>
<dbReference type="Proteomes" id="UP000808388">
    <property type="component" value="Unassembled WGS sequence"/>
</dbReference>
<keyword evidence="4 8" id="KW-0812">Transmembrane</keyword>
<feature type="transmembrane region" description="Helical" evidence="8">
    <location>
        <begin position="307"/>
        <end position="323"/>
    </location>
</feature>
<dbReference type="AlphaFoldDB" id="A0A9D6QTR8"/>
<dbReference type="InterPro" id="IPR024194">
    <property type="entry name" value="Ac/AlaTfrase_AlgI/DltB"/>
</dbReference>
<evidence type="ECO:0000256" key="4">
    <source>
        <dbReference type="ARBA" id="ARBA00022692"/>
    </source>
</evidence>
<keyword evidence="6 7" id="KW-0472">Membrane</keyword>
<feature type="transmembrane region" description="Helical" evidence="8">
    <location>
        <begin position="367"/>
        <end position="385"/>
    </location>
</feature>
<evidence type="ECO:0000313" key="10">
    <source>
        <dbReference type="Proteomes" id="UP000808388"/>
    </source>
</evidence>
<dbReference type="GO" id="GO:0005886">
    <property type="term" value="C:plasma membrane"/>
    <property type="evidence" value="ECO:0007669"/>
    <property type="project" value="UniProtKB-SubCell"/>
</dbReference>
<evidence type="ECO:0000256" key="6">
    <source>
        <dbReference type="ARBA" id="ARBA00023136"/>
    </source>
</evidence>
<protein>
    <submittedName>
        <fullName evidence="9">MBOAT family protein</fullName>
    </submittedName>
</protein>
<evidence type="ECO:0000256" key="1">
    <source>
        <dbReference type="ARBA" id="ARBA00004651"/>
    </source>
</evidence>
<feature type="transmembrane region" description="Helical" evidence="8">
    <location>
        <begin position="37"/>
        <end position="61"/>
    </location>
</feature>
<keyword evidence="7" id="KW-0012">Acyltransferase</keyword>
<organism evidence="9 10">
    <name type="scientific">Candidatus Sungiibacteriota bacterium</name>
    <dbReference type="NCBI Taxonomy" id="2750080"/>
    <lineage>
        <taxon>Bacteria</taxon>
        <taxon>Candidatus Sungiibacteriota</taxon>
    </lineage>
</organism>
<dbReference type="InterPro" id="IPR051085">
    <property type="entry name" value="MB_O-acyltransferase"/>
</dbReference>
<proteinExistence type="inferred from homology"/>